<dbReference type="Pfam" id="PF02384">
    <property type="entry name" value="N6_Mtase"/>
    <property type="match status" value="1"/>
</dbReference>
<evidence type="ECO:0000256" key="3">
    <source>
        <dbReference type="ARBA" id="ARBA00022603"/>
    </source>
</evidence>
<dbReference type="InterPro" id="IPR029063">
    <property type="entry name" value="SAM-dependent_MTases_sf"/>
</dbReference>
<evidence type="ECO:0000256" key="2">
    <source>
        <dbReference type="ARBA" id="ARBA00011900"/>
    </source>
</evidence>
<evidence type="ECO:0000259" key="8">
    <source>
        <dbReference type="Pfam" id="PF02384"/>
    </source>
</evidence>
<dbReference type="GO" id="GO:0032259">
    <property type="term" value="P:methylation"/>
    <property type="evidence" value="ECO:0007669"/>
    <property type="project" value="UniProtKB-KW"/>
</dbReference>
<sequence length="493" mass="56502">MLEKIIIDIVQNYKFTDIKSFVGDTEKRDYFLFFLFCRLADLSTGDVKFQLDKLYHETDITAFIQQLEIISEQVSPTSAIKKSVDELLNNEFKLSRKALPQGVFSSLSEAEQNHFDRKLVLKFADITRKVDDPLLIKLLPEIKQSLVEDNLYIISEVFSIESLNNVDLLTTYDAVEVYSRVLMRLQAVSDPLQFEEGFNYQEIPSDFIDLIMEAGDIGSVDSIYAPYEVTTEQSLYLALEYPDKEIQIETVTETPRHTYRKFALAQATNINTSHTYCLSNNQIATERYDMSMCLLQPKIVTDRKTGKIAEQEEQENVTYKEHLYISHMLEMLNKSGKAYVVMGKGPLFRKGDIKARQQLIEDNVVDAVITLPAKIMNFCPLPMILLVLNKAKKTNDVLFINATEFQKEESGRTVLDDIERLAEEYRSRPAQTPLGFTVSNQEVAASKYSLNGLNYVSTEEAEQYNLAELTVSRKQTMNALMDKQEIINQLFDV</sequence>
<dbReference type="AlphaFoldDB" id="A0A7X0TUE2"/>
<dbReference type="SUPFAM" id="SSF53335">
    <property type="entry name" value="S-adenosyl-L-methionine-dependent methyltransferases"/>
    <property type="match status" value="1"/>
</dbReference>
<keyword evidence="3" id="KW-0489">Methyltransferase</keyword>
<comment type="catalytic activity">
    <reaction evidence="7">
        <text>a 2'-deoxyadenosine in DNA + S-adenosyl-L-methionine = an N(6)-methyl-2'-deoxyadenosine in DNA + S-adenosyl-L-homocysteine + H(+)</text>
        <dbReference type="Rhea" id="RHEA:15197"/>
        <dbReference type="Rhea" id="RHEA-COMP:12418"/>
        <dbReference type="Rhea" id="RHEA-COMP:12419"/>
        <dbReference type="ChEBI" id="CHEBI:15378"/>
        <dbReference type="ChEBI" id="CHEBI:57856"/>
        <dbReference type="ChEBI" id="CHEBI:59789"/>
        <dbReference type="ChEBI" id="CHEBI:90615"/>
        <dbReference type="ChEBI" id="CHEBI:90616"/>
        <dbReference type="EC" id="2.1.1.72"/>
    </reaction>
</comment>
<dbReference type="InterPro" id="IPR051537">
    <property type="entry name" value="DNA_Adenine_Mtase"/>
</dbReference>
<keyword evidence="10" id="KW-1185">Reference proteome</keyword>
<proteinExistence type="inferred from homology"/>
<evidence type="ECO:0000313" key="9">
    <source>
        <dbReference type="EMBL" id="MBB6544108.1"/>
    </source>
</evidence>
<evidence type="ECO:0000256" key="5">
    <source>
        <dbReference type="ARBA" id="ARBA00022691"/>
    </source>
</evidence>
<comment type="caution">
    <text evidence="9">The sequence shown here is derived from an EMBL/GenBank/DDBJ whole genome shotgun (WGS) entry which is preliminary data.</text>
</comment>
<organism evidence="9 10">
    <name type="scientific">Thalassotalea piscium</name>
    <dbReference type="NCBI Taxonomy" id="1230533"/>
    <lineage>
        <taxon>Bacteria</taxon>
        <taxon>Pseudomonadati</taxon>
        <taxon>Pseudomonadota</taxon>
        <taxon>Gammaproteobacteria</taxon>
        <taxon>Alteromonadales</taxon>
        <taxon>Colwelliaceae</taxon>
        <taxon>Thalassotalea</taxon>
    </lineage>
</organism>
<evidence type="ECO:0000313" key="10">
    <source>
        <dbReference type="Proteomes" id="UP000537141"/>
    </source>
</evidence>
<dbReference type="EC" id="2.1.1.72" evidence="2"/>
<keyword evidence="5" id="KW-0949">S-adenosyl-L-methionine</keyword>
<dbReference type="GO" id="GO:0008170">
    <property type="term" value="F:N-methyltransferase activity"/>
    <property type="evidence" value="ECO:0007669"/>
    <property type="project" value="InterPro"/>
</dbReference>
<evidence type="ECO:0000256" key="4">
    <source>
        <dbReference type="ARBA" id="ARBA00022679"/>
    </source>
</evidence>
<dbReference type="InterPro" id="IPR003356">
    <property type="entry name" value="DNA_methylase_A-5"/>
</dbReference>
<keyword evidence="4" id="KW-0808">Transferase</keyword>
<dbReference type="GO" id="GO:0009007">
    <property type="term" value="F:site-specific DNA-methyltransferase (adenine-specific) activity"/>
    <property type="evidence" value="ECO:0007669"/>
    <property type="project" value="UniProtKB-EC"/>
</dbReference>
<accession>A0A7X0TUE2</accession>
<feature type="domain" description="DNA methylase adenine-specific" evidence="8">
    <location>
        <begin position="314"/>
        <end position="462"/>
    </location>
</feature>
<reference evidence="9 10" key="1">
    <citation type="submission" date="2020-08" db="EMBL/GenBank/DDBJ databases">
        <title>Genomic Encyclopedia of Type Strains, Phase IV (KMG-IV): sequencing the most valuable type-strain genomes for metagenomic binning, comparative biology and taxonomic classification.</title>
        <authorList>
            <person name="Goeker M."/>
        </authorList>
    </citation>
    <scope>NUCLEOTIDE SEQUENCE [LARGE SCALE GENOMIC DNA]</scope>
    <source>
        <strain evidence="9 10">DSM 26287</strain>
    </source>
</reference>
<dbReference type="PANTHER" id="PTHR42933:SF3">
    <property type="entry name" value="TYPE I RESTRICTION ENZYME MJAVIII METHYLASE SUBUNIT"/>
    <property type="match status" value="1"/>
</dbReference>
<gene>
    <name evidence="9" type="ORF">HNQ55_002632</name>
</gene>
<dbReference type="GO" id="GO:0003677">
    <property type="term" value="F:DNA binding"/>
    <property type="evidence" value="ECO:0007669"/>
    <property type="project" value="InterPro"/>
</dbReference>
<evidence type="ECO:0000256" key="7">
    <source>
        <dbReference type="ARBA" id="ARBA00047942"/>
    </source>
</evidence>
<dbReference type="RefSeq" id="WP_184424920.1">
    <property type="nucleotide sequence ID" value="NZ_AP027362.1"/>
</dbReference>
<protein>
    <recommendedName>
        <fullName evidence="2">site-specific DNA-methyltransferase (adenine-specific)</fullName>
        <ecNumber evidence="2">2.1.1.72</ecNumber>
    </recommendedName>
</protein>
<dbReference type="GO" id="GO:0009307">
    <property type="term" value="P:DNA restriction-modification system"/>
    <property type="evidence" value="ECO:0007669"/>
    <property type="project" value="UniProtKB-KW"/>
</dbReference>
<evidence type="ECO:0000256" key="6">
    <source>
        <dbReference type="ARBA" id="ARBA00022747"/>
    </source>
</evidence>
<keyword evidence="6" id="KW-0680">Restriction system</keyword>
<dbReference type="EMBL" id="JACHHU010000024">
    <property type="protein sequence ID" value="MBB6544108.1"/>
    <property type="molecule type" value="Genomic_DNA"/>
</dbReference>
<dbReference type="PANTHER" id="PTHR42933">
    <property type="entry name" value="SLR6095 PROTEIN"/>
    <property type="match status" value="1"/>
</dbReference>
<name>A0A7X0TUE2_9GAMM</name>
<evidence type="ECO:0000256" key="1">
    <source>
        <dbReference type="ARBA" id="ARBA00006594"/>
    </source>
</evidence>
<dbReference type="Proteomes" id="UP000537141">
    <property type="component" value="Unassembled WGS sequence"/>
</dbReference>
<dbReference type="Gene3D" id="3.40.50.150">
    <property type="entry name" value="Vaccinia Virus protein VP39"/>
    <property type="match status" value="1"/>
</dbReference>
<comment type="similarity">
    <text evidence="1">Belongs to the N(4)/N(6)-methyltransferase family.</text>
</comment>